<reference evidence="13 14" key="1">
    <citation type="submission" date="2024-04" db="EMBL/GenBank/DDBJ databases">
        <title>Tritrichomonas musculus Genome.</title>
        <authorList>
            <person name="Alves-Ferreira E."/>
            <person name="Grigg M."/>
            <person name="Lorenzi H."/>
            <person name="Galac M."/>
        </authorList>
    </citation>
    <scope>NUCLEOTIDE SEQUENCE [LARGE SCALE GENOMIC DNA]</scope>
    <source>
        <strain evidence="13 14">EAF2021</strain>
    </source>
</reference>
<dbReference type="EMBL" id="JAPFFF010000018">
    <property type="protein sequence ID" value="KAK8861145.1"/>
    <property type="molecule type" value="Genomic_DNA"/>
</dbReference>
<comment type="subcellular location">
    <subcellularLocation>
        <location evidence="1">Cytoplasm</location>
        <location evidence="1">Cytoskeleton</location>
        <location evidence="1">Microtubule organizing center</location>
        <location evidence="1">Centrosome</location>
        <location evidence="1">Centriole</location>
    </subcellularLocation>
</comment>
<feature type="coiled-coil region" evidence="11">
    <location>
        <begin position="188"/>
        <end position="215"/>
    </location>
</feature>
<comment type="similarity">
    <text evidence="2">Belongs to the POC5 family.</text>
</comment>
<evidence type="ECO:0000256" key="1">
    <source>
        <dbReference type="ARBA" id="ARBA00004114"/>
    </source>
</evidence>
<sequence length="284" mass="33767">MNITNTQTISITTNIDENINTMHEYVDNHHETLDEEIQNLLRSMRFRLIKENQEYYQPIIQKFERRVAEQRLKNATEKKRGEQLRDQLDRTNLMISRFVLHIANLKARDHTASIRSRVFKAWADLATGKQIMTSTIARLYLDRPMRRILFKRWVRRMRKVRQQRLGRELRHVMQQDISQKETEQTQKITALRAELQAVRQLLVEHEKQHGEMQQKLRRAFMRGVVNLNLEAMDVFGEIPTEVPPPPIRKSAEIAAATNHQDDEDEDENDFYVEPAPKISVIRHR</sequence>
<dbReference type="PANTHER" id="PTHR28618">
    <property type="entry name" value="CENTROSOMAL PROTEIN POC5"/>
    <property type="match status" value="1"/>
</dbReference>
<evidence type="ECO:0000256" key="5">
    <source>
        <dbReference type="ARBA" id="ARBA00022737"/>
    </source>
</evidence>
<accession>A0ABR2IDH4</accession>
<evidence type="ECO:0000256" key="11">
    <source>
        <dbReference type="SAM" id="Coils"/>
    </source>
</evidence>
<evidence type="ECO:0000256" key="7">
    <source>
        <dbReference type="ARBA" id="ARBA00023212"/>
    </source>
</evidence>
<evidence type="ECO:0000256" key="12">
    <source>
        <dbReference type="SAM" id="MobiDB-lite"/>
    </source>
</evidence>
<evidence type="ECO:0000313" key="14">
    <source>
        <dbReference type="Proteomes" id="UP001470230"/>
    </source>
</evidence>
<evidence type="ECO:0000256" key="3">
    <source>
        <dbReference type="ARBA" id="ARBA00014910"/>
    </source>
</evidence>
<keyword evidence="6 11" id="KW-0175">Coiled coil</keyword>
<evidence type="ECO:0000256" key="8">
    <source>
        <dbReference type="ARBA" id="ARBA00023306"/>
    </source>
</evidence>
<comment type="caution">
    <text evidence="13">The sequence shown here is derived from an EMBL/GenBank/DDBJ whole genome shotgun (WGS) entry which is preliminary data.</text>
</comment>
<evidence type="ECO:0000256" key="6">
    <source>
        <dbReference type="ARBA" id="ARBA00023054"/>
    </source>
</evidence>
<keyword evidence="5" id="KW-0677">Repeat</keyword>
<organism evidence="13 14">
    <name type="scientific">Tritrichomonas musculus</name>
    <dbReference type="NCBI Taxonomy" id="1915356"/>
    <lineage>
        <taxon>Eukaryota</taxon>
        <taxon>Metamonada</taxon>
        <taxon>Parabasalia</taxon>
        <taxon>Tritrichomonadida</taxon>
        <taxon>Tritrichomonadidae</taxon>
        <taxon>Tritrichomonas</taxon>
    </lineage>
</organism>
<evidence type="ECO:0000256" key="9">
    <source>
        <dbReference type="ARBA" id="ARBA00031694"/>
    </source>
</evidence>
<evidence type="ECO:0000256" key="2">
    <source>
        <dbReference type="ARBA" id="ARBA00010411"/>
    </source>
</evidence>
<dbReference type="InterPro" id="IPR033351">
    <property type="entry name" value="POC5"/>
</dbReference>
<name>A0ABR2IDH4_9EUKA</name>
<protein>
    <recommendedName>
        <fullName evidence="3">Centrosomal protein POC5</fullName>
    </recommendedName>
    <alternativeName>
        <fullName evidence="9">Protein of centriole 5</fullName>
    </alternativeName>
</protein>
<evidence type="ECO:0000256" key="4">
    <source>
        <dbReference type="ARBA" id="ARBA00022490"/>
    </source>
</evidence>
<keyword evidence="7" id="KW-0206">Cytoskeleton</keyword>
<keyword evidence="4" id="KW-0963">Cytoplasm</keyword>
<feature type="region of interest" description="Disordered" evidence="12">
    <location>
        <begin position="243"/>
        <end position="284"/>
    </location>
</feature>
<proteinExistence type="inferred from homology"/>
<keyword evidence="8" id="KW-0131">Cell cycle</keyword>
<keyword evidence="14" id="KW-1185">Reference proteome</keyword>
<dbReference type="PANTHER" id="PTHR28618:SF1">
    <property type="entry name" value="CENTROSOMAL PROTEIN POC5"/>
    <property type="match status" value="1"/>
</dbReference>
<comment type="function">
    <text evidence="10">Essential for the assembly of the distal half of centrioles, required for centriole elongation. Acts as a negative regulator of centriole elongation.</text>
</comment>
<evidence type="ECO:0000256" key="10">
    <source>
        <dbReference type="ARBA" id="ARBA00049959"/>
    </source>
</evidence>
<dbReference type="Proteomes" id="UP001470230">
    <property type="component" value="Unassembled WGS sequence"/>
</dbReference>
<gene>
    <name evidence="13" type="ORF">M9Y10_012840</name>
</gene>
<feature type="compositionally biased region" description="Acidic residues" evidence="12">
    <location>
        <begin position="261"/>
        <end position="270"/>
    </location>
</feature>
<evidence type="ECO:0000313" key="13">
    <source>
        <dbReference type="EMBL" id="KAK8861145.1"/>
    </source>
</evidence>